<sequence length="148" mass="15913">MSMADSDAALTALYQPRIREFSARVRADRRLEAPDVTVTCRSPVCGSMMTLDLAIRDGILVGLGWRARACTLGMASLGIVRQVGVGQTRDQIADAGRLLSTLLQGQDVDFPSAWSDLSVFTAARSFPTRFASMGLPFQAIAQGFAELS</sequence>
<evidence type="ECO:0000313" key="1">
    <source>
        <dbReference type="EMBL" id="TDE33066.1"/>
    </source>
</evidence>
<keyword evidence="2" id="KW-1185">Reference proteome</keyword>
<dbReference type="AlphaFoldDB" id="A0A4V2Z6L2"/>
<evidence type="ECO:0000313" key="2">
    <source>
        <dbReference type="Proteomes" id="UP000294662"/>
    </source>
</evidence>
<protein>
    <submittedName>
        <fullName evidence="1">Iron-sulfur cluster assembly scaffold protein</fullName>
    </submittedName>
</protein>
<dbReference type="GO" id="GO:0016226">
    <property type="term" value="P:iron-sulfur cluster assembly"/>
    <property type="evidence" value="ECO:0007669"/>
    <property type="project" value="InterPro"/>
</dbReference>
<reference evidence="1 2" key="1">
    <citation type="submission" date="2019-03" db="EMBL/GenBank/DDBJ databases">
        <authorList>
            <person name="Zhang S."/>
        </authorList>
    </citation>
    <scope>NUCLEOTIDE SEQUENCE [LARGE SCALE GENOMIC DNA]</scope>
    <source>
        <strain evidence="1 2">S4J41</strain>
    </source>
</reference>
<dbReference type="CDD" id="cd06664">
    <property type="entry name" value="IscU_like"/>
    <property type="match status" value="1"/>
</dbReference>
<dbReference type="EMBL" id="SMFP01000039">
    <property type="protein sequence ID" value="TDE33066.1"/>
    <property type="molecule type" value="Genomic_DNA"/>
</dbReference>
<dbReference type="SUPFAM" id="SSF82649">
    <property type="entry name" value="SufE/NifU"/>
    <property type="match status" value="1"/>
</dbReference>
<dbReference type="InterPro" id="IPR002871">
    <property type="entry name" value="NIF_FeS_clus_asmbl_NifU_N"/>
</dbReference>
<dbReference type="Gene3D" id="3.90.1010.10">
    <property type="match status" value="1"/>
</dbReference>
<comment type="caution">
    <text evidence="1">The sequence shown here is derived from an EMBL/GenBank/DDBJ whole genome shotgun (WGS) entry which is preliminary data.</text>
</comment>
<dbReference type="Proteomes" id="UP000294662">
    <property type="component" value="Unassembled WGS sequence"/>
</dbReference>
<dbReference type="OrthoDB" id="9804157at2"/>
<gene>
    <name evidence="1" type="ORF">E1B25_21650</name>
</gene>
<organism evidence="1 2">
    <name type="scientific">Antarcticimicrobium sediminis</name>
    <dbReference type="NCBI Taxonomy" id="2546227"/>
    <lineage>
        <taxon>Bacteria</taxon>
        <taxon>Pseudomonadati</taxon>
        <taxon>Pseudomonadota</taxon>
        <taxon>Alphaproteobacteria</taxon>
        <taxon>Rhodobacterales</taxon>
        <taxon>Paracoccaceae</taxon>
        <taxon>Antarcticimicrobium</taxon>
    </lineage>
</organism>
<proteinExistence type="predicted"/>
<dbReference type="GO" id="GO:0051536">
    <property type="term" value="F:iron-sulfur cluster binding"/>
    <property type="evidence" value="ECO:0007669"/>
    <property type="project" value="InterPro"/>
</dbReference>
<name>A0A4V2Z6L2_9RHOB</name>
<dbReference type="GO" id="GO:0005506">
    <property type="term" value="F:iron ion binding"/>
    <property type="evidence" value="ECO:0007669"/>
    <property type="project" value="InterPro"/>
</dbReference>
<accession>A0A4V2Z6L2</accession>